<evidence type="ECO:0000313" key="1">
    <source>
        <dbReference type="EMBL" id="CAL1681438.1"/>
    </source>
</evidence>
<accession>A0AAV2NMI2</accession>
<protein>
    <submittedName>
        <fullName evidence="1">Uncharacterized protein</fullName>
    </submittedName>
</protein>
<dbReference type="EMBL" id="OZ034826">
    <property type="protein sequence ID" value="CAL1681438.1"/>
    <property type="molecule type" value="Genomic_DNA"/>
</dbReference>
<name>A0AAV2NMI2_9HYME</name>
<proteinExistence type="predicted"/>
<sequence length="118" mass="13578">MVPNRMDNKPTITSESFNFDQYSLDQVSQLQMSLHVLSSLAFIYDNNSSLKNDISETLDIVNSTKSFYENLILFNNNTQNEYNSLALKILQYDSDKIHITSKSLLSNLIEKMSKITEE</sequence>
<dbReference type="Proteomes" id="UP001497644">
    <property type="component" value="Chromosome 3"/>
</dbReference>
<dbReference type="AlphaFoldDB" id="A0AAV2NMI2"/>
<evidence type="ECO:0000313" key="2">
    <source>
        <dbReference type="Proteomes" id="UP001497644"/>
    </source>
</evidence>
<keyword evidence="2" id="KW-1185">Reference proteome</keyword>
<gene>
    <name evidence="1" type="ORF">LPLAT_LOCUS7466</name>
</gene>
<organism evidence="1 2">
    <name type="scientific">Lasius platythorax</name>
    <dbReference type="NCBI Taxonomy" id="488582"/>
    <lineage>
        <taxon>Eukaryota</taxon>
        <taxon>Metazoa</taxon>
        <taxon>Ecdysozoa</taxon>
        <taxon>Arthropoda</taxon>
        <taxon>Hexapoda</taxon>
        <taxon>Insecta</taxon>
        <taxon>Pterygota</taxon>
        <taxon>Neoptera</taxon>
        <taxon>Endopterygota</taxon>
        <taxon>Hymenoptera</taxon>
        <taxon>Apocrita</taxon>
        <taxon>Aculeata</taxon>
        <taxon>Formicoidea</taxon>
        <taxon>Formicidae</taxon>
        <taxon>Formicinae</taxon>
        <taxon>Lasius</taxon>
        <taxon>Lasius</taxon>
    </lineage>
</organism>
<reference evidence="1" key="1">
    <citation type="submission" date="2024-04" db="EMBL/GenBank/DDBJ databases">
        <authorList>
            <consortium name="Molecular Ecology Group"/>
        </authorList>
    </citation>
    <scope>NUCLEOTIDE SEQUENCE</scope>
</reference>